<name>A0A2A6B3M0_PRIPA</name>
<sequence length="60" mass="6405">MGHNTIKSKKLTGSARLPPRPIHTLLGSNFERARDLSRKAFVDSCAPVEGGEASSLAQIS</sequence>
<evidence type="ECO:0000313" key="2">
    <source>
        <dbReference type="EnsemblMetazoa" id="PPA39483.1"/>
    </source>
</evidence>
<protein>
    <submittedName>
        <fullName evidence="2">Uncharacterized protein</fullName>
    </submittedName>
</protein>
<evidence type="ECO:0000313" key="3">
    <source>
        <dbReference type="Proteomes" id="UP000005239"/>
    </source>
</evidence>
<reference evidence="3" key="1">
    <citation type="journal article" date="2008" name="Nat. Genet.">
        <title>The Pristionchus pacificus genome provides a unique perspective on nematode lifestyle and parasitism.</title>
        <authorList>
            <person name="Dieterich C."/>
            <person name="Clifton S.W."/>
            <person name="Schuster L.N."/>
            <person name="Chinwalla A."/>
            <person name="Delehaunty K."/>
            <person name="Dinkelacker I."/>
            <person name="Fulton L."/>
            <person name="Fulton R."/>
            <person name="Godfrey J."/>
            <person name="Minx P."/>
            <person name="Mitreva M."/>
            <person name="Roeseler W."/>
            <person name="Tian H."/>
            <person name="Witte H."/>
            <person name="Yang S.P."/>
            <person name="Wilson R.K."/>
            <person name="Sommer R.J."/>
        </authorList>
    </citation>
    <scope>NUCLEOTIDE SEQUENCE [LARGE SCALE GENOMIC DNA]</scope>
    <source>
        <strain evidence="3">PS312</strain>
    </source>
</reference>
<accession>A0A8R1YYI9</accession>
<organism evidence="2 3">
    <name type="scientific">Pristionchus pacificus</name>
    <name type="common">Parasitic nematode worm</name>
    <dbReference type="NCBI Taxonomy" id="54126"/>
    <lineage>
        <taxon>Eukaryota</taxon>
        <taxon>Metazoa</taxon>
        <taxon>Ecdysozoa</taxon>
        <taxon>Nematoda</taxon>
        <taxon>Chromadorea</taxon>
        <taxon>Rhabditida</taxon>
        <taxon>Rhabditina</taxon>
        <taxon>Diplogasteromorpha</taxon>
        <taxon>Diplogasteroidea</taxon>
        <taxon>Neodiplogasteridae</taxon>
        <taxon>Pristionchus</taxon>
    </lineage>
</organism>
<dbReference type="Proteomes" id="UP000005239">
    <property type="component" value="Unassembled WGS sequence"/>
</dbReference>
<feature type="region of interest" description="Disordered" evidence="1">
    <location>
        <begin position="1"/>
        <end position="20"/>
    </location>
</feature>
<dbReference type="EnsemblMetazoa" id="PPA39483.1">
    <property type="protein sequence ID" value="PPA39483.1"/>
    <property type="gene ID" value="WBGene00277852"/>
</dbReference>
<evidence type="ECO:0000256" key="1">
    <source>
        <dbReference type="SAM" id="MobiDB-lite"/>
    </source>
</evidence>
<dbReference type="AlphaFoldDB" id="A0A2A6B3M0"/>
<proteinExistence type="predicted"/>
<keyword evidence="3" id="KW-1185">Reference proteome</keyword>
<gene>
    <name evidence="2" type="primary">WBGene00277852</name>
</gene>
<reference evidence="2" key="2">
    <citation type="submission" date="2022-06" db="UniProtKB">
        <authorList>
            <consortium name="EnsemblMetazoa"/>
        </authorList>
    </citation>
    <scope>IDENTIFICATION</scope>
    <source>
        <strain evidence="2">PS312</strain>
    </source>
</reference>
<accession>A0A2A6B3M0</accession>
<feature type="compositionally biased region" description="Basic residues" evidence="1">
    <location>
        <begin position="1"/>
        <end position="10"/>
    </location>
</feature>